<dbReference type="AlphaFoldDB" id="A0A543K6J8"/>
<feature type="transmembrane region" description="Helical" evidence="6">
    <location>
        <begin position="150"/>
        <end position="170"/>
    </location>
</feature>
<feature type="transmembrane region" description="Helical" evidence="6">
    <location>
        <begin position="67"/>
        <end position="89"/>
    </location>
</feature>
<dbReference type="Gene3D" id="1.10.3730.20">
    <property type="match status" value="1"/>
</dbReference>
<name>A0A543K6J8_9MICO</name>
<dbReference type="Pfam" id="PF00892">
    <property type="entry name" value="EamA"/>
    <property type="match status" value="2"/>
</dbReference>
<feature type="transmembrane region" description="Helical" evidence="6">
    <location>
        <begin position="38"/>
        <end position="55"/>
    </location>
</feature>
<evidence type="ECO:0000256" key="6">
    <source>
        <dbReference type="SAM" id="Phobius"/>
    </source>
</evidence>
<keyword evidence="7" id="KW-0732">Signal</keyword>
<gene>
    <name evidence="9" type="ORF">FB476_3090</name>
</gene>
<evidence type="ECO:0000313" key="10">
    <source>
        <dbReference type="Proteomes" id="UP000315133"/>
    </source>
</evidence>
<evidence type="ECO:0000256" key="4">
    <source>
        <dbReference type="ARBA" id="ARBA00022989"/>
    </source>
</evidence>
<dbReference type="PANTHER" id="PTHR32322:SF2">
    <property type="entry name" value="EAMA DOMAIN-CONTAINING PROTEIN"/>
    <property type="match status" value="1"/>
</dbReference>
<feature type="domain" description="EamA" evidence="8">
    <location>
        <begin position="151"/>
        <end position="293"/>
    </location>
</feature>
<dbReference type="EMBL" id="VFPU01000003">
    <property type="protein sequence ID" value="TQM90708.1"/>
    <property type="molecule type" value="Genomic_DNA"/>
</dbReference>
<evidence type="ECO:0000256" key="1">
    <source>
        <dbReference type="ARBA" id="ARBA00004141"/>
    </source>
</evidence>
<dbReference type="GO" id="GO:0016020">
    <property type="term" value="C:membrane"/>
    <property type="evidence" value="ECO:0007669"/>
    <property type="project" value="UniProtKB-SubCell"/>
</dbReference>
<dbReference type="OrthoDB" id="154915at2"/>
<feature type="chain" id="PRO_5022089311" evidence="7">
    <location>
        <begin position="23"/>
        <end position="330"/>
    </location>
</feature>
<accession>A0A543K6J8</accession>
<keyword evidence="4 6" id="KW-1133">Transmembrane helix</keyword>
<feature type="transmembrane region" description="Helical" evidence="6">
    <location>
        <begin position="182"/>
        <end position="207"/>
    </location>
</feature>
<comment type="subcellular location">
    <subcellularLocation>
        <location evidence="1">Membrane</location>
        <topology evidence="1">Multi-pass membrane protein</topology>
    </subcellularLocation>
</comment>
<feature type="domain" description="EamA" evidence="8">
    <location>
        <begin position="3"/>
        <end position="140"/>
    </location>
</feature>
<keyword evidence="5 6" id="KW-0472">Membrane</keyword>
<reference evidence="9 10" key="1">
    <citation type="submission" date="2019-06" db="EMBL/GenBank/DDBJ databases">
        <title>Sequencing the genomes of 1000 actinobacteria strains.</title>
        <authorList>
            <person name="Klenk H.-P."/>
        </authorList>
    </citation>
    <scope>NUCLEOTIDE SEQUENCE [LARGE SCALE GENOMIC DNA]</scope>
    <source>
        <strain evidence="9 10">DSM 12362</strain>
    </source>
</reference>
<evidence type="ECO:0000256" key="2">
    <source>
        <dbReference type="ARBA" id="ARBA00007362"/>
    </source>
</evidence>
<protein>
    <submittedName>
        <fullName evidence="9">Threonine/homoserine efflux transporter RhtA</fullName>
    </submittedName>
</protein>
<organism evidence="9 10">
    <name type="scientific">Ornithinimicrobium humiphilum</name>
    <dbReference type="NCBI Taxonomy" id="125288"/>
    <lineage>
        <taxon>Bacteria</taxon>
        <taxon>Bacillati</taxon>
        <taxon>Actinomycetota</taxon>
        <taxon>Actinomycetes</taxon>
        <taxon>Micrococcales</taxon>
        <taxon>Ornithinimicrobiaceae</taxon>
        <taxon>Ornithinimicrobium</taxon>
    </lineage>
</organism>
<comment type="similarity">
    <text evidence="2">Belongs to the EamA transporter family.</text>
</comment>
<feature type="transmembrane region" description="Helical" evidence="6">
    <location>
        <begin position="276"/>
        <end position="293"/>
    </location>
</feature>
<evidence type="ECO:0000256" key="7">
    <source>
        <dbReference type="SAM" id="SignalP"/>
    </source>
</evidence>
<evidence type="ECO:0000259" key="8">
    <source>
        <dbReference type="Pfam" id="PF00892"/>
    </source>
</evidence>
<dbReference type="PANTHER" id="PTHR32322">
    <property type="entry name" value="INNER MEMBRANE TRANSPORTER"/>
    <property type="match status" value="1"/>
</dbReference>
<evidence type="ECO:0000256" key="3">
    <source>
        <dbReference type="ARBA" id="ARBA00022692"/>
    </source>
</evidence>
<feature type="signal peptide" evidence="7">
    <location>
        <begin position="1"/>
        <end position="22"/>
    </location>
</feature>
<feature type="transmembrane region" description="Helical" evidence="6">
    <location>
        <begin position="251"/>
        <end position="270"/>
    </location>
</feature>
<keyword evidence="10" id="KW-1185">Reference proteome</keyword>
<comment type="caution">
    <text evidence="9">The sequence shown here is derived from an EMBL/GenBank/DDBJ whole genome shotgun (WGS) entry which is preliminary data.</text>
</comment>
<feature type="transmembrane region" description="Helical" evidence="6">
    <location>
        <begin position="124"/>
        <end position="144"/>
    </location>
</feature>
<feature type="transmembrane region" description="Helical" evidence="6">
    <location>
        <begin position="95"/>
        <end position="115"/>
    </location>
</feature>
<keyword evidence="3 6" id="KW-0812">Transmembrane</keyword>
<dbReference type="Proteomes" id="UP000315133">
    <property type="component" value="Unassembled WGS sequence"/>
</dbReference>
<evidence type="ECO:0000256" key="5">
    <source>
        <dbReference type="ARBA" id="ARBA00023136"/>
    </source>
</evidence>
<dbReference type="InterPro" id="IPR050638">
    <property type="entry name" value="AA-Vitamin_Transporters"/>
</dbReference>
<dbReference type="InterPro" id="IPR037185">
    <property type="entry name" value="EmrE-like"/>
</dbReference>
<sequence length="330" mass="33851">MVIGLLLALISAFTFGSSGAVAKSVFATGWSPAATVTTRMALGALILSVPAALAMRGRWHLLRRGRTWLHVGLFGVFAVAGAQLFYFLAVSHLSVGVALMLEYLGPILVVGWLWLVHGQRPRRLTLIGGVIAMAGLLLILDVLGDVQVSTIGVIFGMCAAVGLAVFFILAADESNGLPPITFSALGMAVGTVVVSLAGVVGIVPFHASTADTSVAGIAVAWWVPVLWLGAVAAAFAYATGIMATRMLQAKVASFVGLVEVLFAVLWAWALLGEMPAPVQLLGGLLILAGVVAVKLDEPSPAPVVELEATEAPAGEVAVATASADATPEPA</sequence>
<evidence type="ECO:0000313" key="9">
    <source>
        <dbReference type="EMBL" id="TQM90708.1"/>
    </source>
</evidence>
<feature type="transmembrane region" description="Helical" evidence="6">
    <location>
        <begin position="219"/>
        <end position="239"/>
    </location>
</feature>
<dbReference type="SUPFAM" id="SSF103481">
    <property type="entry name" value="Multidrug resistance efflux transporter EmrE"/>
    <property type="match status" value="2"/>
</dbReference>
<proteinExistence type="inferred from homology"/>
<dbReference type="InterPro" id="IPR000620">
    <property type="entry name" value="EamA_dom"/>
</dbReference>